<evidence type="ECO:0000313" key="2">
    <source>
        <dbReference type="Proteomes" id="UP000612233"/>
    </source>
</evidence>
<evidence type="ECO:0000313" key="1">
    <source>
        <dbReference type="EMBL" id="MBD2767984.1"/>
    </source>
</evidence>
<gene>
    <name evidence="1" type="ORF">IC235_08770</name>
</gene>
<name>A0A927BD94_9BACT</name>
<dbReference type="AlphaFoldDB" id="A0A927BD94"/>
<organism evidence="1 2">
    <name type="scientific">Hymenobacter montanus</name>
    <dbReference type="NCBI Taxonomy" id="2771359"/>
    <lineage>
        <taxon>Bacteria</taxon>
        <taxon>Pseudomonadati</taxon>
        <taxon>Bacteroidota</taxon>
        <taxon>Cytophagia</taxon>
        <taxon>Cytophagales</taxon>
        <taxon>Hymenobacteraceae</taxon>
        <taxon>Hymenobacter</taxon>
    </lineage>
</organism>
<dbReference type="EMBL" id="JACXAD010000008">
    <property type="protein sequence ID" value="MBD2767984.1"/>
    <property type="molecule type" value="Genomic_DNA"/>
</dbReference>
<protein>
    <submittedName>
        <fullName evidence="1">Uncharacterized protein</fullName>
    </submittedName>
</protein>
<keyword evidence="2" id="KW-1185">Reference proteome</keyword>
<sequence length="140" mass="16641">MNRDYLSKFLTEPGFIYSYGILPPSREVLTYPNTFCMWNGYFSDIYEALVECIGHKNLPIEFLRYHTGEEWQDEQGHDYLPIDADYTLLCLKTLLERKIKFRLDKGYDISTNNNSVNTCVSSLIEFLILHRSQQLYIHYY</sequence>
<dbReference type="Proteomes" id="UP000612233">
    <property type="component" value="Unassembled WGS sequence"/>
</dbReference>
<reference evidence="1" key="1">
    <citation type="submission" date="2020-09" db="EMBL/GenBank/DDBJ databases">
        <authorList>
            <person name="Kim M.K."/>
        </authorList>
    </citation>
    <scope>NUCLEOTIDE SEQUENCE</scope>
    <source>
        <strain evidence="1">BT664</strain>
    </source>
</reference>
<accession>A0A927BD94</accession>
<dbReference type="RefSeq" id="WP_191004803.1">
    <property type="nucleotide sequence ID" value="NZ_JACXAD010000008.1"/>
</dbReference>
<comment type="caution">
    <text evidence="1">The sequence shown here is derived from an EMBL/GenBank/DDBJ whole genome shotgun (WGS) entry which is preliminary data.</text>
</comment>
<proteinExistence type="predicted"/>